<feature type="region of interest" description="Disordered" evidence="1">
    <location>
        <begin position="25"/>
        <end position="80"/>
    </location>
</feature>
<dbReference type="Proteomes" id="UP001060275">
    <property type="component" value="Unassembled WGS sequence"/>
</dbReference>
<evidence type="ECO:0000256" key="1">
    <source>
        <dbReference type="SAM" id="MobiDB-lite"/>
    </source>
</evidence>
<protein>
    <submittedName>
        <fullName evidence="2">Uncharacterized protein</fullName>
    </submittedName>
</protein>
<dbReference type="AlphaFoldDB" id="A0A9Q4FV84"/>
<keyword evidence="3" id="KW-1185">Reference proteome</keyword>
<sequence length="80" mass="9188">MEKYSRQSELTNYFQVPELLAIRGLCRPDSPPADFSDGRRDSDSGQLEKHFKLLAFKPRRTANGRHPETESAEYSDDDGR</sequence>
<organism evidence="2 3">
    <name type="scientific">Devosia ureilytica</name>
    <dbReference type="NCBI Taxonomy" id="2952754"/>
    <lineage>
        <taxon>Bacteria</taxon>
        <taxon>Pseudomonadati</taxon>
        <taxon>Pseudomonadota</taxon>
        <taxon>Alphaproteobacteria</taxon>
        <taxon>Hyphomicrobiales</taxon>
        <taxon>Devosiaceae</taxon>
        <taxon>Devosia</taxon>
    </lineage>
</organism>
<name>A0A9Q4FV84_9HYPH</name>
<reference evidence="2" key="1">
    <citation type="submission" date="2022-06" db="EMBL/GenBank/DDBJ databases">
        <title>Devosia sp. XJ19-45 genome assembly.</title>
        <authorList>
            <person name="Li B."/>
            <person name="Cai M."/>
            <person name="Nie G."/>
            <person name="Li W."/>
        </authorList>
    </citation>
    <scope>NUCLEOTIDE SEQUENCE</scope>
    <source>
        <strain evidence="2">XJ19-45</strain>
    </source>
</reference>
<evidence type="ECO:0000313" key="3">
    <source>
        <dbReference type="Proteomes" id="UP001060275"/>
    </source>
</evidence>
<dbReference type="RefSeq" id="WP_254676194.1">
    <property type="nucleotide sequence ID" value="NZ_JAMWDU010000010.1"/>
</dbReference>
<feature type="compositionally biased region" description="Acidic residues" evidence="1">
    <location>
        <begin position="70"/>
        <end position="80"/>
    </location>
</feature>
<gene>
    <name evidence="2" type="ORF">NF348_18265</name>
</gene>
<comment type="caution">
    <text evidence="2">The sequence shown here is derived from an EMBL/GenBank/DDBJ whole genome shotgun (WGS) entry which is preliminary data.</text>
</comment>
<evidence type="ECO:0000313" key="2">
    <source>
        <dbReference type="EMBL" id="MCP8889059.1"/>
    </source>
</evidence>
<proteinExistence type="predicted"/>
<feature type="compositionally biased region" description="Basic and acidic residues" evidence="1">
    <location>
        <begin position="36"/>
        <end position="51"/>
    </location>
</feature>
<accession>A0A9Q4FV84</accession>
<dbReference type="EMBL" id="JAMWDU010000010">
    <property type="protein sequence ID" value="MCP8889059.1"/>
    <property type="molecule type" value="Genomic_DNA"/>
</dbReference>